<evidence type="ECO:0000313" key="6">
    <source>
        <dbReference type="Proteomes" id="UP000824093"/>
    </source>
</evidence>
<evidence type="ECO:0000256" key="3">
    <source>
        <dbReference type="ARBA" id="ARBA00038054"/>
    </source>
</evidence>
<protein>
    <submittedName>
        <fullName evidence="5">Flavin reductase family protein</fullName>
    </submittedName>
</protein>
<proteinExistence type="inferred from homology"/>
<dbReference type="PANTHER" id="PTHR43567">
    <property type="entry name" value="FLAVOREDOXIN-RELATED-RELATED"/>
    <property type="match status" value="1"/>
</dbReference>
<accession>A0A9D1M0R3</accession>
<comment type="similarity">
    <text evidence="3">Belongs to the flavoredoxin family.</text>
</comment>
<dbReference type="InterPro" id="IPR012349">
    <property type="entry name" value="Split_barrel_FMN-bd"/>
</dbReference>
<gene>
    <name evidence="5" type="ORF">IAB70_02335</name>
</gene>
<comment type="cofactor">
    <cofactor evidence="1">
        <name>FMN</name>
        <dbReference type="ChEBI" id="CHEBI:58210"/>
    </cofactor>
</comment>
<name>A0A9D1M0R3_9FIRM</name>
<dbReference type="InterPro" id="IPR002563">
    <property type="entry name" value="Flavin_Rdtase-like_dom"/>
</dbReference>
<evidence type="ECO:0000256" key="1">
    <source>
        <dbReference type="ARBA" id="ARBA00001917"/>
    </source>
</evidence>
<organism evidence="5 6">
    <name type="scientific">Candidatus Merdicola faecigallinarum</name>
    <dbReference type="NCBI Taxonomy" id="2840862"/>
    <lineage>
        <taxon>Bacteria</taxon>
        <taxon>Bacillati</taxon>
        <taxon>Bacillota</taxon>
        <taxon>Clostridia</taxon>
        <taxon>Candidatus Merdicola</taxon>
    </lineage>
</organism>
<dbReference type="Pfam" id="PF01613">
    <property type="entry name" value="Flavin_Reduct"/>
    <property type="match status" value="1"/>
</dbReference>
<comment type="caution">
    <text evidence="5">The sequence shown here is derived from an EMBL/GenBank/DDBJ whole genome shotgun (WGS) entry which is preliminary data.</text>
</comment>
<dbReference type="EMBL" id="DVNH01000018">
    <property type="protein sequence ID" value="HIU51452.1"/>
    <property type="molecule type" value="Genomic_DNA"/>
</dbReference>
<dbReference type="AlphaFoldDB" id="A0A9D1M0R3"/>
<sequence>MKKLLNPETSMGAVPVVMVSCGDEKESNITTIAWTGILNSEPPLVYVSIRPTRKSYHIIKEKKEFVMNIPDENLVWETDFCGTKSGKEIDKFKEANLTKEKCENVSAPAIKECPIQLECKLTEIKHLGSHDMFIAEVVGIRCEEKYLDEKGKIDYTKTNLLTYGGQSYFSQNKEVGKRGICLNTSNEK</sequence>
<evidence type="ECO:0000313" key="5">
    <source>
        <dbReference type="EMBL" id="HIU51452.1"/>
    </source>
</evidence>
<evidence type="ECO:0000256" key="2">
    <source>
        <dbReference type="ARBA" id="ARBA00022630"/>
    </source>
</evidence>
<feature type="domain" description="Flavin reductase like" evidence="4">
    <location>
        <begin position="11"/>
        <end position="155"/>
    </location>
</feature>
<dbReference type="GO" id="GO:0010181">
    <property type="term" value="F:FMN binding"/>
    <property type="evidence" value="ECO:0007669"/>
    <property type="project" value="InterPro"/>
</dbReference>
<dbReference type="PANTHER" id="PTHR43567:SF1">
    <property type="entry name" value="FLAVOREDOXIN"/>
    <property type="match status" value="1"/>
</dbReference>
<dbReference type="Proteomes" id="UP000824093">
    <property type="component" value="Unassembled WGS sequence"/>
</dbReference>
<evidence type="ECO:0000259" key="4">
    <source>
        <dbReference type="SMART" id="SM00903"/>
    </source>
</evidence>
<dbReference type="InterPro" id="IPR052174">
    <property type="entry name" value="Flavoredoxin"/>
</dbReference>
<reference evidence="5" key="2">
    <citation type="journal article" date="2021" name="PeerJ">
        <title>Extensive microbial diversity within the chicken gut microbiome revealed by metagenomics and culture.</title>
        <authorList>
            <person name="Gilroy R."/>
            <person name="Ravi A."/>
            <person name="Getino M."/>
            <person name="Pursley I."/>
            <person name="Horton D.L."/>
            <person name="Alikhan N.F."/>
            <person name="Baker D."/>
            <person name="Gharbi K."/>
            <person name="Hall N."/>
            <person name="Watson M."/>
            <person name="Adriaenssens E.M."/>
            <person name="Foster-Nyarko E."/>
            <person name="Jarju S."/>
            <person name="Secka A."/>
            <person name="Antonio M."/>
            <person name="Oren A."/>
            <person name="Chaudhuri R.R."/>
            <person name="La Ragione R."/>
            <person name="Hildebrand F."/>
            <person name="Pallen M.J."/>
        </authorList>
    </citation>
    <scope>NUCLEOTIDE SEQUENCE</scope>
    <source>
        <strain evidence="5">CHK195-15760</strain>
    </source>
</reference>
<dbReference type="SMART" id="SM00903">
    <property type="entry name" value="Flavin_Reduct"/>
    <property type="match status" value="1"/>
</dbReference>
<keyword evidence="2" id="KW-0285">Flavoprotein</keyword>
<dbReference type="PROSITE" id="PS51257">
    <property type="entry name" value="PROKAR_LIPOPROTEIN"/>
    <property type="match status" value="1"/>
</dbReference>
<dbReference type="GO" id="GO:0016646">
    <property type="term" value="F:oxidoreductase activity, acting on the CH-NH group of donors, NAD or NADP as acceptor"/>
    <property type="evidence" value="ECO:0007669"/>
    <property type="project" value="UniProtKB-ARBA"/>
</dbReference>
<dbReference type="SUPFAM" id="SSF50475">
    <property type="entry name" value="FMN-binding split barrel"/>
    <property type="match status" value="1"/>
</dbReference>
<reference evidence="5" key="1">
    <citation type="submission" date="2020-10" db="EMBL/GenBank/DDBJ databases">
        <authorList>
            <person name="Gilroy R."/>
        </authorList>
    </citation>
    <scope>NUCLEOTIDE SEQUENCE</scope>
    <source>
        <strain evidence="5">CHK195-15760</strain>
    </source>
</reference>
<dbReference type="Gene3D" id="2.30.110.10">
    <property type="entry name" value="Electron Transport, Fmn-binding Protein, Chain A"/>
    <property type="match status" value="1"/>
</dbReference>